<evidence type="ECO:0000313" key="2">
    <source>
        <dbReference type="EMBL" id="GAA1782181.1"/>
    </source>
</evidence>
<evidence type="ECO:0000256" key="1">
    <source>
        <dbReference type="SAM" id="Phobius"/>
    </source>
</evidence>
<feature type="transmembrane region" description="Helical" evidence="1">
    <location>
        <begin position="139"/>
        <end position="160"/>
    </location>
</feature>
<feature type="transmembrane region" description="Helical" evidence="1">
    <location>
        <begin position="89"/>
        <end position="119"/>
    </location>
</feature>
<protein>
    <recommendedName>
        <fullName evidence="4">DUF4386 family protein</fullName>
    </recommendedName>
</protein>
<keyword evidence="1" id="KW-1133">Transmembrane helix</keyword>
<feature type="transmembrane region" description="Helical" evidence="1">
    <location>
        <begin position="193"/>
        <end position="211"/>
    </location>
</feature>
<dbReference type="RefSeq" id="WP_344124955.1">
    <property type="nucleotide sequence ID" value="NZ_BAAALT010000001.1"/>
</dbReference>
<dbReference type="Proteomes" id="UP001500218">
    <property type="component" value="Unassembled WGS sequence"/>
</dbReference>
<feature type="transmembrane region" description="Helical" evidence="1">
    <location>
        <begin position="167"/>
        <end position="187"/>
    </location>
</feature>
<name>A0ABN2LCW0_9ACTN</name>
<keyword evidence="1" id="KW-0812">Transmembrane</keyword>
<feature type="transmembrane region" description="Helical" evidence="1">
    <location>
        <begin position="55"/>
        <end position="77"/>
    </location>
</feature>
<dbReference type="EMBL" id="BAAALT010000001">
    <property type="protein sequence ID" value="GAA1782181.1"/>
    <property type="molecule type" value="Genomic_DNA"/>
</dbReference>
<sequence>MTRNALRAAGAIGIAHVAIVIAGFAIQFQDVVDITLTAPKENLTTFFVDGDPSPVFLGGHLELLGYLLLLPFAAALYRHLRSAEPVSAFGALTSILAVTAFVATTLSPGFAAGAAALWIGSHGGDPASVEALNTLRNTTYVTSLAAYAFFFAAVGVSGLTGRSLPKWLSVPALVLAGWLAVGLAFFTDGQADLPAMVGLLWSLAAAIWMVSTKISSTDGARAAQVPAVSPA</sequence>
<organism evidence="2 3">
    <name type="scientific">Luedemannella flava</name>
    <dbReference type="NCBI Taxonomy" id="349316"/>
    <lineage>
        <taxon>Bacteria</taxon>
        <taxon>Bacillati</taxon>
        <taxon>Actinomycetota</taxon>
        <taxon>Actinomycetes</taxon>
        <taxon>Micromonosporales</taxon>
        <taxon>Micromonosporaceae</taxon>
        <taxon>Luedemannella</taxon>
    </lineage>
</organism>
<keyword evidence="3" id="KW-1185">Reference proteome</keyword>
<reference evidence="2 3" key="1">
    <citation type="journal article" date="2019" name="Int. J. Syst. Evol. Microbiol.">
        <title>The Global Catalogue of Microorganisms (GCM) 10K type strain sequencing project: providing services to taxonomists for standard genome sequencing and annotation.</title>
        <authorList>
            <consortium name="The Broad Institute Genomics Platform"/>
            <consortium name="The Broad Institute Genome Sequencing Center for Infectious Disease"/>
            <person name="Wu L."/>
            <person name="Ma J."/>
        </authorList>
    </citation>
    <scope>NUCLEOTIDE SEQUENCE [LARGE SCALE GENOMIC DNA]</scope>
    <source>
        <strain evidence="2 3">JCM 13250</strain>
    </source>
</reference>
<feature type="transmembrane region" description="Helical" evidence="1">
    <location>
        <begin position="7"/>
        <end position="26"/>
    </location>
</feature>
<evidence type="ECO:0008006" key="4">
    <source>
        <dbReference type="Google" id="ProtNLM"/>
    </source>
</evidence>
<accession>A0ABN2LCW0</accession>
<proteinExistence type="predicted"/>
<evidence type="ECO:0000313" key="3">
    <source>
        <dbReference type="Proteomes" id="UP001500218"/>
    </source>
</evidence>
<gene>
    <name evidence="2" type="ORF">GCM10009682_00540</name>
</gene>
<keyword evidence="1" id="KW-0472">Membrane</keyword>
<comment type="caution">
    <text evidence="2">The sequence shown here is derived from an EMBL/GenBank/DDBJ whole genome shotgun (WGS) entry which is preliminary data.</text>
</comment>